<dbReference type="GO" id="GO:0016763">
    <property type="term" value="F:pentosyltransferase activity"/>
    <property type="evidence" value="ECO:0007669"/>
    <property type="project" value="TreeGrafter"/>
</dbReference>
<feature type="transmembrane region" description="Helical" evidence="8">
    <location>
        <begin position="158"/>
        <end position="176"/>
    </location>
</feature>
<keyword evidence="10" id="KW-1185">Reference proteome</keyword>
<protein>
    <submittedName>
        <fullName evidence="9">Uncharacterized protein</fullName>
    </submittedName>
</protein>
<evidence type="ECO:0000256" key="2">
    <source>
        <dbReference type="ARBA" id="ARBA00022475"/>
    </source>
</evidence>
<feature type="transmembrane region" description="Helical" evidence="8">
    <location>
        <begin position="277"/>
        <end position="303"/>
    </location>
</feature>
<evidence type="ECO:0000256" key="5">
    <source>
        <dbReference type="ARBA" id="ARBA00022692"/>
    </source>
</evidence>
<evidence type="ECO:0000256" key="4">
    <source>
        <dbReference type="ARBA" id="ARBA00022679"/>
    </source>
</evidence>
<keyword evidence="7 8" id="KW-0472">Membrane</keyword>
<evidence type="ECO:0000256" key="8">
    <source>
        <dbReference type="SAM" id="Phobius"/>
    </source>
</evidence>
<evidence type="ECO:0000313" key="9">
    <source>
        <dbReference type="EMBL" id="EDY19948.1"/>
    </source>
</evidence>
<dbReference type="InterPro" id="IPR050297">
    <property type="entry name" value="LipidA_mod_glycosyltrf_83"/>
</dbReference>
<accession>B4D0T6</accession>
<dbReference type="eggNOG" id="ENOG5034AAB">
    <property type="taxonomic scope" value="Bacteria"/>
</dbReference>
<dbReference type="EMBL" id="ABVL01000006">
    <property type="protein sequence ID" value="EDY19948.1"/>
    <property type="molecule type" value="Genomic_DNA"/>
</dbReference>
<evidence type="ECO:0000256" key="1">
    <source>
        <dbReference type="ARBA" id="ARBA00004651"/>
    </source>
</evidence>
<keyword evidence="4" id="KW-0808">Transferase</keyword>
<feature type="transmembrane region" description="Helical" evidence="8">
    <location>
        <begin position="327"/>
        <end position="346"/>
    </location>
</feature>
<evidence type="ECO:0000256" key="6">
    <source>
        <dbReference type="ARBA" id="ARBA00022989"/>
    </source>
</evidence>
<evidence type="ECO:0000256" key="3">
    <source>
        <dbReference type="ARBA" id="ARBA00022676"/>
    </source>
</evidence>
<reference evidence="9 10" key="1">
    <citation type="journal article" date="2011" name="J. Bacteriol.">
        <title>Genome sequence of Chthoniobacter flavus Ellin428, an aerobic heterotrophic soil bacterium.</title>
        <authorList>
            <person name="Kant R."/>
            <person name="van Passel M.W."/>
            <person name="Palva A."/>
            <person name="Lucas S."/>
            <person name="Lapidus A."/>
            <person name="Glavina Del Rio T."/>
            <person name="Dalin E."/>
            <person name="Tice H."/>
            <person name="Bruce D."/>
            <person name="Goodwin L."/>
            <person name="Pitluck S."/>
            <person name="Larimer F.W."/>
            <person name="Land M.L."/>
            <person name="Hauser L."/>
            <person name="Sangwan P."/>
            <person name="de Vos W.M."/>
            <person name="Janssen P.H."/>
            <person name="Smidt H."/>
        </authorList>
    </citation>
    <scope>NUCLEOTIDE SEQUENCE [LARGE SCALE GENOMIC DNA]</scope>
    <source>
        <strain evidence="9 10">Ellin428</strain>
    </source>
</reference>
<organism evidence="9 10">
    <name type="scientific">Chthoniobacter flavus Ellin428</name>
    <dbReference type="NCBI Taxonomy" id="497964"/>
    <lineage>
        <taxon>Bacteria</taxon>
        <taxon>Pseudomonadati</taxon>
        <taxon>Verrucomicrobiota</taxon>
        <taxon>Spartobacteria</taxon>
        <taxon>Chthoniobacterales</taxon>
        <taxon>Chthoniobacteraceae</taxon>
        <taxon>Chthoniobacter</taxon>
    </lineage>
</organism>
<name>B4D0T6_9BACT</name>
<dbReference type="STRING" id="497964.CfE428DRAFT_2537"/>
<feature type="transmembrane region" description="Helical" evidence="8">
    <location>
        <begin position="205"/>
        <end position="222"/>
    </location>
</feature>
<keyword evidence="6 8" id="KW-1133">Transmembrane helix</keyword>
<comment type="subcellular location">
    <subcellularLocation>
        <location evidence="1">Cell membrane</location>
        <topology evidence="1">Multi-pass membrane protein</topology>
    </subcellularLocation>
</comment>
<gene>
    <name evidence="9" type="ORF">CfE428DRAFT_2537</name>
</gene>
<dbReference type="Proteomes" id="UP000005824">
    <property type="component" value="Unassembled WGS sequence"/>
</dbReference>
<feature type="transmembrane region" description="Helical" evidence="8">
    <location>
        <begin position="358"/>
        <end position="380"/>
    </location>
</feature>
<dbReference type="InParanoid" id="B4D0T6"/>
<comment type="caution">
    <text evidence="9">The sequence shown here is derived from an EMBL/GenBank/DDBJ whole genome shotgun (WGS) entry which is preliminary data.</text>
</comment>
<evidence type="ECO:0000313" key="10">
    <source>
        <dbReference type="Proteomes" id="UP000005824"/>
    </source>
</evidence>
<feature type="transmembrane region" description="Helical" evidence="8">
    <location>
        <begin position="251"/>
        <end position="270"/>
    </location>
</feature>
<evidence type="ECO:0000256" key="7">
    <source>
        <dbReference type="ARBA" id="ARBA00023136"/>
    </source>
</evidence>
<keyword evidence="3" id="KW-0328">Glycosyltransferase</keyword>
<keyword evidence="5 8" id="KW-0812">Transmembrane</keyword>
<dbReference type="PANTHER" id="PTHR33908">
    <property type="entry name" value="MANNOSYLTRANSFERASE YKCB-RELATED"/>
    <property type="match status" value="1"/>
</dbReference>
<sequence length="462" mass="51282">MGSCLAKDLCAMIQTEPMKLAPDPQVPPPEPATCGPIATPPGTTGLRVWLALALILAVGIALRVMPWHGYPWIGFDENLYKVYVEKLDAQGLGAYPVISAEYVARQRATPKAFLPPTRFLYIFFSATWRATFYGDAKYQKVQTLEDVKTDPTLKSMRAISTLFTCLTLLVGAAFARRLAGDGAMLGVTALMACAPTQLHMAQHGLIDGFFAFWALTALWLLWENLQSTNNPRWLAAYGATLALMVMTKENAAFVTFALCCVIAIAHFARWGFVTRNLLLVTVIGPTVGLVALITLAGGVHVFVDIYQLLVSKAENLSYAIATGDGPWYRYIVDLLLASPLILLLAVSMVLQLRRTEHALLYVTAFIACSYVFMCNVKYGMNLRYANMWDMPLRLLAFTQLGLLTTRLPQRWIQPGLCLVVAGLCAFDLHQYQVLFVNFDRDYEMITTNLLYALKILKLMPPN</sequence>
<proteinExistence type="predicted"/>
<dbReference type="GO" id="GO:0009103">
    <property type="term" value="P:lipopolysaccharide biosynthetic process"/>
    <property type="evidence" value="ECO:0007669"/>
    <property type="project" value="UniProtKB-ARBA"/>
</dbReference>
<keyword evidence="2" id="KW-1003">Cell membrane</keyword>
<dbReference type="PANTHER" id="PTHR33908:SF11">
    <property type="entry name" value="MEMBRANE PROTEIN"/>
    <property type="match status" value="1"/>
</dbReference>
<feature type="transmembrane region" description="Helical" evidence="8">
    <location>
        <begin position="46"/>
        <end position="65"/>
    </location>
</feature>
<dbReference type="AlphaFoldDB" id="B4D0T6"/>
<dbReference type="GO" id="GO:0005886">
    <property type="term" value="C:plasma membrane"/>
    <property type="evidence" value="ECO:0007669"/>
    <property type="project" value="UniProtKB-SubCell"/>
</dbReference>